<accession>A0A2S7BT47</accession>
<gene>
    <name evidence="1" type="ORF">XdyCFBP7245_22870</name>
</gene>
<evidence type="ECO:0000313" key="1">
    <source>
        <dbReference type="EMBL" id="PPU48452.1"/>
    </source>
</evidence>
<reference evidence="1 2" key="1">
    <citation type="submission" date="2016-08" db="EMBL/GenBank/DDBJ databases">
        <authorList>
            <person name="Seilhamer J.J."/>
        </authorList>
    </citation>
    <scope>NUCLEOTIDE SEQUENCE [LARGE SCALE GENOMIC DNA]</scope>
    <source>
        <strain evidence="1 2">CFBP7245</strain>
    </source>
</reference>
<sequence>MLHPLANSGSAAISLVRNALQRHLDLVDAAGGNHRRQVDQAVVRLERGQLANKCDSQEHTFYRWVAAA</sequence>
<dbReference type="EMBL" id="MDEE01000083">
    <property type="protein sequence ID" value="PPU48452.1"/>
    <property type="molecule type" value="Genomic_DNA"/>
</dbReference>
<dbReference type="Proteomes" id="UP000238908">
    <property type="component" value="Unassembled WGS sequence"/>
</dbReference>
<comment type="caution">
    <text evidence="1">The sequence shown here is derived from an EMBL/GenBank/DDBJ whole genome shotgun (WGS) entry which is preliminary data.</text>
</comment>
<protein>
    <submittedName>
        <fullName evidence="1">Uncharacterized protein</fullName>
    </submittedName>
</protein>
<proteinExistence type="predicted"/>
<evidence type="ECO:0000313" key="2">
    <source>
        <dbReference type="Proteomes" id="UP000238908"/>
    </source>
</evidence>
<dbReference type="AlphaFoldDB" id="A0A2S7BT47"/>
<organism evidence="1 2">
    <name type="scientific">Xanthomonas dyei</name>
    <dbReference type="NCBI Taxonomy" id="743699"/>
    <lineage>
        <taxon>Bacteria</taxon>
        <taxon>Pseudomonadati</taxon>
        <taxon>Pseudomonadota</taxon>
        <taxon>Gammaproteobacteria</taxon>
        <taxon>Lysobacterales</taxon>
        <taxon>Lysobacteraceae</taxon>
        <taxon>Xanthomonas</taxon>
    </lineage>
</organism>
<name>A0A2S7BT47_9XANT</name>